<dbReference type="SUPFAM" id="SSF51735">
    <property type="entry name" value="NAD(P)-binding Rossmann-fold domains"/>
    <property type="match status" value="1"/>
</dbReference>
<dbReference type="InterPro" id="IPR011032">
    <property type="entry name" value="GroES-like_sf"/>
</dbReference>
<accession>A0ABV6TAC9</accession>
<dbReference type="Gene3D" id="3.40.50.720">
    <property type="entry name" value="NAD(P)-binding Rossmann-like Domain"/>
    <property type="match status" value="1"/>
</dbReference>
<dbReference type="PANTHER" id="PTHR45033">
    <property type="match status" value="1"/>
</dbReference>
<organism evidence="2 3">
    <name type="scientific">Streptomyces noboritoensis</name>
    <dbReference type="NCBI Taxonomy" id="67337"/>
    <lineage>
        <taxon>Bacteria</taxon>
        <taxon>Bacillati</taxon>
        <taxon>Actinomycetota</taxon>
        <taxon>Actinomycetes</taxon>
        <taxon>Kitasatosporales</taxon>
        <taxon>Streptomycetaceae</taxon>
        <taxon>Streptomyces</taxon>
    </lineage>
</organism>
<dbReference type="Pfam" id="PF00107">
    <property type="entry name" value="ADH_zinc_N"/>
    <property type="match status" value="1"/>
</dbReference>
<dbReference type="Proteomes" id="UP001589887">
    <property type="component" value="Unassembled WGS sequence"/>
</dbReference>
<gene>
    <name evidence="2" type="ORF">ACFH04_03130</name>
</gene>
<evidence type="ECO:0000313" key="3">
    <source>
        <dbReference type="Proteomes" id="UP001589887"/>
    </source>
</evidence>
<reference evidence="2 3" key="1">
    <citation type="submission" date="2024-09" db="EMBL/GenBank/DDBJ databases">
        <authorList>
            <person name="Sun Q."/>
            <person name="Mori K."/>
        </authorList>
    </citation>
    <scope>NUCLEOTIDE SEQUENCE [LARGE SCALE GENOMIC DNA]</scope>
    <source>
        <strain evidence="2 3">JCM 4557</strain>
    </source>
</reference>
<dbReference type="InterPro" id="IPR052711">
    <property type="entry name" value="Zinc_ADH-like"/>
</dbReference>
<dbReference type="InterPro" id="IPR020843">
    <property type="entry name" value="ER"/>
</dbReference>
<proteinExistence type="predicted"/>
<protein>
    <submittedName>
        <fullName evidence="2">NAD(P)-dependent alcohol dehydrogenase</fullName>
        <ecNumber evidence="2">1.1.1.-</ecNumber>
    </submittedName>
</protein>
<sequence>MTPMRSYHLSHSGAGLSGLAVREHDTPVPGPGQALVAVRATSLSFRELMVLDGTYVLPVKPDVVPVSDGAGEVVAVGAGVDAVRVGDRVAATLFPAWQDGPFGAEHLAQRGGSLDGMLTEFALVDADSLVAVPAHLTYEEAATLPCVAVTAWNALTGDGAGVRPGSTVVVQGSGGVSLFALQFAKVLGARVIATTSGPAKAERLRALGADAVIDYSATPDWAGEVRALTDGRGADRIVDVAGLLDHSVRAIALSGTIACVGFVGNAAPPLDSRAVFASGATIRSVAVGSRAQFVAMNAVIETHGLRPVIDSVVPFDKAEDAYLRYASGDAFGKVVISHA</sequence>
<dbReference type="Gene3D" id="3.90.180.10">
    <property type="entry name" value="Medium-chain alcohol dehydrogenases, catalytic domain"/>
    <property type="match status" value="1"/>
</dbReference>
<dbReference type="PANTHER" id="PTHR45033:SF2">
    <property type="entry name" value="ZINC-TYPE ALCOHOL DEHYDROGENASE-LIKE PROTEIN C1773.06C"/>
    <property type="match status" value="1"/>
</dbReference>
<dbReference type="GO" id="GO:0016491">
    <property type="term" value="F:oxidoreductase activity"/>
    <property type="evidence" value="ECO:0007669"/>
    <property type="project" value="UniProtKB-KW"/>
</dbReference>
<keyword evidence="2" id="KW-0560">Oxidoreductase</keyword>
<dbReference type="SMART" id="SM00829">
    <property type="entry name" value="PKS_ER"/>
    <property type="match status" value="1"/>
</dbReference>
<evidence type="ECO:0000259" key="1">
    <source>
        <dbReference type="SMART" id="SM00829"/>
    </source>
</evidence>
<dbReference type="InterPro" id="IPR036291">
    <property type="entry name" value="NAD(P)-bd_dom_sf"/>
</dbReference>
<dbReference type="EC" id="1.1.1.-" evidence="2"/>
<dbReference type="EMBL" id="JBHMQV010000001">
    <property type="protein sequence ID" value="MFC0842732.1"/>
    <property type="molecule type" value="Genomic_DNA"/>
</dbReference>
<dbReference type="InterPro" id="IPR013149">
    <property type="entry name" value="ADH-like_C"/>
</dbReference>
<dbReference type="SUPFAM" id="SSF50129">
    <property type="entry name" value="GroES-like"/>
    <property type="match status" value="1"/>
</dbReference>
<keyword evidence="3" id="KW-1185">Reference proteome</keyword>
<dbReference type="RefSeq" id="WP_394316557.1">
    <property type="nucleotide sequence ID" value="NZ_JBHMQV010000001.1"/>
</dbReference>
<dbReference type="CDD" id="cd08276">
    <property type="entry name" value="MDR7"/>
    <property type="match status" value="1"/>
</dbReference>
<comment type="caution">
    <text evidence="2">The sequence shown here is derived from an EMBL/GenBank/DDBJ whole genome shotgun (WGS) entry which is preliminary data.</text>
</comment>
<name>A0ABV6TAC9_9ACTN</name>
<feature type="domain" description="Enoyl reductase (ER)" evidence="1">
    <location>
        <begin position="14"/>
        <end position="336"/>
    </location>
</feature>
<evidence type="ECO:0000313" key="2">
    <source>
        <dbReference type="EMBL" id="MFC0842732.1"/>
    </source>
</evidence>
<dbReference type="InterPro" id="IPR013154">
    <property type="entry name" value="ADH-like_N"/>
</dbReference>
<dbReference type="Pfam" id="PF08240">
    <property type="entry name" value="ADH_N"/>
    <property type="match status" value="1"/>
</dbReference>